<dbReference type="PROSITE" id="PS00163">
    <property type="entry name" value="FUMARATE_LYASES"/>
    <property type="match status" value="1"/>
</dbReference>
<evidence type="ECO:0000313" key="5">
    <source>
        <dbReference type="Proteomes" id="UP001652442"/>
    </source>
</evidence>
<evidence type="ECO:0000259" key="3">
    <source>
        <dbReference type="SMART" id="SM00998"/>
    </source>
</evidence>
<dbReference type="Pfam" id="PF00206">
    <property type="entry name" value="Lyase_1"/>
    <property type="match status" value="1"/>
</dbReference>
<comment type="caution">
    <text evidence="4">The sequence shown here is derived from an EMBL/GenBank/DDBJ whole genome shotgun (WGS) entry which is preliminary data.</text>
</comment>
<organism evidence="4 5">
    <name type="scientific">Brotonthovivens ammoniilytica</name>
    <dbReference type="NCBI Taxonomy" id="2981725"/>
    <lineage>
        <taxon>Bacteria</taxon>
        <taxon>Bacillati</taxon>
        <taxon>Bacillota</taxon>
        <taxon>Clostridia</taxon>
        <taxon>Lachnospirales</taxon>
        <taxon>Lachnospiraceae</taxon>
        <taxon>Brotonthovivens</taxon>
    </lineage>
</organism>
<dbReference type="SUPFAM" id="SSF48557">
    <property type="entry name" value="L-aspartase-like"/>
    <property type="match status" value="1"/>
</dbReference>
<dbReference type="RefSeq" id="WP_158425039.1">
    <property type="nucleotide sequence ID" value="NZ_JAOQJQ010000003.1"/>
</dbReference>
<keyword evidence="5" id="KW-1185">Reference proteome</keyword>
<dbReference type="PANTHER" id="PTHR43172">
    <property type="entry name" value="ADENYLOSUCCINATE LYASE"/>
    <property type="match status" value="1"/>
</dbReference>
<dbReference type="Gene3D" id="1.10.40.30">
    <property type="entry name" value="Fumarase/aspartase (C-terminal domain)"/>
    <property type="match status" value="1"/>
</dbReference>
<dbReference type="Proteomes" id="UP001652442">
    <property type="component" value="Unassembled WGS sequence"/>
</dbReference>
<dbReference type="InterPro" id="IPR000362">
    <property type="entry name" value="Fumarate_lyase_fam"/>
</dbReference>
<dbReference type="CDD" id="cd01597">
    <property type="entry name" value="pCLME"/>
    <property type="match status" value="1"/>
</dbReference>
<accession>A0ABT2TJD2</accession>
<dbReference type="InterPro" id="IPR019468">
    <property type="entry name" value="AdenyloSucc_lyase_C"/>
</dbReference>
<dbReference type="InterPro" id="IPR008948">
    <property type="entry name" value="L-Aspartase-like"/>
</dbReference>
<keyword evidence="1" id="KW-0028">Amino-acid biosynthesis</keyword>
<dbReference type="SMART" id="SM00998">
    <property type="entry name" value="ADSL_C"/>
    <property type="match status" value="1"/>
</dbReference>
<evidence type="ECO:0000256" key="2">
    <source>
        <dbReference type="ARBA" id="ARBA00023239"/>
    </source>
</evidence>
<evidence type="ECO:0000313" key="4">
    <source>
        <dbReference type="EMBL" id="MCU6762324.1"/>
    </source>
</evidence>
<dbReference type="PRINTS" id="PR00149">
    <property type="entry name" value="FUMRATELYASE"/>
</dbReference>
<feature type="domain" description="Adenylosuccinate lyase C-terminal" evidence="3">
    <location>
        <begin position="353"/>
        <end position="432"/>
    </location>
</feature>
<dbReference type="Gene3D" id="1.20.200.10">
    <property type="entry name" value="Fumarase/aspartase (Central domain)"/>
    <property type="match status" value="1"/>
</dbReference>
<dbReference type="InterPro" id="IPR020557">
    <property type="entry name" value="Fumarate_lyase_CS"/>
</dbReference>
<dbReference type="PANTHER" id="PTHR43172:SF1">
    <property type="entry name" value="ADENYLOSUCCINATE LYASE"/>
    <property type="match status" value="1"/>
</dbReference>
<evidence type="ECO:0000256" key="1">
    <source>
        <dbReference type="ARBA" id="ARBA00022605"/>
    </source>
</evidence>
<dbReference type="GO" id="GO:0016829">
    <property type="term" value="F:lyase activity"/>
    <property type="evidence" value="ECO:0007669"/>
    <property type="project" value="UniProtKB-KW"/>
</dbReference>
<gene>
    <name evidence="4" type="ORF">OCV88_08265</name>
</gene>
<name>A0ABT2TJD2_9FIRM</name>
<dbReference type="Pfam" id="PF10397">
    <property type="entry name" value="ADSL_C"/>
    <property type="match status" value="1"/>
</dbReference>
<dbReference type="EMBL" id="JAOQJQ010000003">
    <property type="protein sequence ID" value="MCU6762324.1"/>
    <property type="molecule type" value="Genomic_DNA"/>
</dbReference>
<dbReference type="InterPro" id="IPR022761">
    <property type="entry name" value="Fumarate_lyase_N"/>
</dbReference>
<protein>
    <submittedName>
        <fullName evidence="4">Adenylosuccinate lyase family protein</fullName>
    </submittedName>
</protein>
<sequence>MEKMLSKMQNILSREGLFTRWLKVEKALASAQAKLGIIPEQMAGEIADHAGIEHLQMEKYDEIYEKTGHPMVSVLRLLEEAIDGPAGQFIHLGATTQDIIDTAMVLAVKETLDLGENTLVNMINATCKMARKYADTPMMGRTHNMQALPITFGYKAAVWASELYRCLERLRESRKRVLALQMSGAVGSMVSFGKFGEKIQELMAEELGLQIPDICWHASRDRYGEFAAQMGLMGTCLGRIAGEIYSLMGTEYGELSEVWGKDRVGSSTMPHKVNPTNTQHILAKASHLRYASAEIMEFMMVDHERNMQHFIGERTKMEQICLYTAEIMDRSCELLDTLVVNEENMFHNLNRLGGLTQSEHVMLVLGEKIGKQNAHKIVGNIAVTAIYQHQNFAKELCKVREVAEVLSKEEIYDLLDPVKYIGDCPKFAVRTADELLRKLEN</sequence>
<dbReference type="PRINTS" id="PR00145">
    <property type="entry name" value="ARGSUCLYASE"/>
</dbReference>
<proteinExistence type="predicted"/>
<keyword evidence="2 4" id="KW-0456">Lyase</keyword>
<reference evidence="4 5" key="1">
    <citation type="journal article" date="2021" name="ISME Commun">
        <title>Automated analysis of genomic sequences facilitates high-throughput and comprehensive description of bacteria.</title>
        <authorList>
            <person name="Hitch T.C.A."/>
        </authorList>
    </citation>
    <scope>NUCLEOTIDE SEQUENCE [LARGE SCALE GENOMIC DNA]</scope>
    <source>
        <strain evidence="4 5">Sanger_109</strain>
    </source>
</reference>